<feature type="compositionally biased region" description="Basic and acidic residues" evidence="2">
    <location>
        <begin position="9"/>
        <end position="34"/>
    </location>
</feature>
<reference evidence="5 6" key="2">
    <citation type="submission" date="2019-02" db="EMBL/GenBank/DDBJ databases">
        <title>'Lichenibacterium ramalinii' gen. nov. sp. nov., 'Lichenibacterium minor' gen. nov. sp. nov.</title>
        <authorList>
            <person name="Pankratov T."/>
        </authorList>
    </citation>
    <scope>NUCLEOTIDE SEQUENCE [LARGE SCALE GENOMIC DNA]</scope>
    <source>
        <strain evidence="5 6">RmlP001</strain>
    </source>
</reference>
<dbReference type="Gene3D" id="2.40.30.170">
    <property type="match status" value="1"/>
</dbReference>
<evidence type="ECO:0000313" key="5">
    <source>
        <dbReference type="EMBL" id="RYB02291.1"/>
    </source>
</evidence>
<dbReference type="Gene3D" id="6.10.140.1990">
    <property type="match status" value="1"/>
</dbReference>
<dbReference type="OrthoDB" id="9811754at2"/>
<feature type="compositionally biased region" description="Low complexity" evidence="2">
    <location>
        <begin position="45"/>
        <end position="62"/>
    </location>
</feature>
<accession>A0A4Q2R8C3</accession>
<evidence type="ECO:0000259" key="3">
    <source>
        <dbReference type="Pfam" id="PF25917"/>
    </source>
</evidence>
<dbReference type="Proteomes" id="UP000289411">
    <property type="component" value="Unassembled WGS sequence"/>
</dbReference>
<dbReference type="InterPro" id="IPR050739">
    <property type="entry name" value="MFP"/>
</dbReference>
<feature type="region of interest" description="Disordered" evidence="2">
    <location>
        <begin position="1"/>
        <end position="68"/>
    </location>
</feature>
<organism evidence="5 6">
    <name type="scientific">Lichenibacterium ramalinae</name>
    <dbReference type="NCBI Taxonomy" id="2316527"/>
    <lineage>
        <taxon>Bacteria</taxon>
        <taxon>Pseudomonadati</taxon>
        <taxon>Pseudomonadota</taxon>
        <taxon>Alphaproteobacteria</taxon>
        <taxon>Hyphomicrobiales</taxon>
        <taxon>Lichenihabitantaceae</taxon>
        <taxon>Lichenibacterium</taxon>
    </lineage>
</organism>
<dbReference type="Pfam" id="PF25990">
    <property type="entry name" value="Beta-barrel_YknX"/>
    <property type="match status" value="1"/>
</dbReference>
<dbReference type="InterPro" id="IPR058625">
    <property type="entry name" value="MdtA-like_BSH"/>
</dbReference>
<name>A0A4Q2R8C3_9HYPH</name>
<dbReference type="GO" id="GO:1990195">
    <property type="term" value="C:macrolide transmembrane transporter complex"/>
    <property type="evidence" value="ECO:0007669"/>
    <property type="project" value="InterPro"/>
</dbReference>
<dbReference type="SUPFAM" id="SSF111369">
    <property type="entry name" value="HlyD-like secretion proteins"/>
    <property type="match status" value="1"/>
</dbReference>
<dbReference type="PANTHER" id="PTHR30386">
    <property type="entry name" value="MEMBRANE FUSION SUBUNIT OF EMRAB-TOLC MULTIDRUG EFFLUX PUMP"/>
    <property type="match status" value="1"/>
</dbReference>
<dbReference type="AlphaFoldDB" id="A0A4Q2R8C3"/>
<protein>
    <submittedName>
        <fullName evidence="5">HlyD family secretion protein</fullName>
    </submittedName>
</protein>
<dbReference type="Pfam" id="PF25917">
    <property type="entry name" value="BSH_RND"/>
    <property type="match status" value="1"/>
</dbReference>
<comment type="subcellular location">
    <subcellularLocation>
        <location evidence="1">Cell envelope</location>
    </subcellularLocation>
</comment>
<dbReference type="EMBL" id="QYBC01000021">
    <property type="protein sequence ID" value="RYB02291.1"/>
    <property type="molecule type" value="Genomic_DNA"/>
</dbReference>
<dbReference type="InterPro" id="IPR030190">
    <property type="entry name" value="MacA_alpha-hairpin_sf"/>
</dbReference>
<gene>
    <name evidence="5" type="ORF">D3272_21670</name>
</gene>
<proteinExistence type="predicted"/>
<dbReference type="InterPro" id="IPR058636">
    <property type="entry name" value="Beta-barrel_YknX"/>
</dbReference>
<evidence type="ECO:0000256" key="2">
    <source>
        <dbReference type="SAM" id="MobiDB-lite"/>
    </source>
</evidence>
<dbReference type="Gene3D" id="2.40.50.100">
    <property type="match status" value="1"/>
</dbReference>
<feature type="domain" description="YknX-like beta-barrel" evidence="4">
    <location>
        <begin position="310"/>
        <end position="398"/>
    </location>
</feature>
<evidence type="ECO:0000313" key="6">
    <source>
        <dbReference type="Proteomes" id="UP000289411"/>
    </source>
</evidence>
<dbReference type="GO" id="GO:1990961">
    <property type="term" value="P:xenobiotic detoxification by transmembrane export across the plasma membrane"/>
    <property type="evidence" value="ECO:0007669"/>
    <property type="project" value="InterPro"/>
</dbReference>
<dbReference type="GO" id="GO:0030313">
    <property type="term" value="C:cell envelope"/>
    <property type="evidence" value="ECO:0007669"/>
    <property type="project" value="UniProtKB-SubCell"/>
</dbReference>
<sequence length="430" mass="46165">MVDGTSAREFSDAEAFERRDDHDEAAPAARERVAPRLPPGPAPASPSAIPASAPASPVAPAAPVEPPPRAKRRVLRPLLFALLPVALVVGGYDYVTGGQVMSTDNAYVQARSLGVSTDVSGTVAAIEVHDNQHVEKGQVLFRLKPDSFRIALEGAEAQLGTVRNQVLTLQASYKQSLSQIAQAQADVPFYQATFKRQQDLLSNNYASKAAFDQAEHDVTATQQRVAVAQSQAQSMLAQLGNDADQPAERNPFYLQAESAVDEARRDLADTVVRAPFPGVVTNVDALQVGAYLKASQAGFSLISDREIWIEASPKETELTYVKPGQAATVTVDTYPDVAWHGTVESISPASGSSFSLLPAQNTTGNWVKVVQRIPMRVRVALDPDKPPLRVGMSAVVDVETGHARGVPTSIQHAVDWARAEVAALRERFHV</sequence>
<dbReference type="GO" id="GO:0019898">
    <property type="term" value="C:extrinsic component of membrane"/>
    <property type="evidence" value="ECO:0007669"/>
    <property type="project" value="InterPro"/>
</dbReference>
<feature type="domain" description="Multidrug resistance protein MdtA-like barrel-sandwich hybrid" evidence="3">
    <location>
        <begin position="115"/>
        <end position="299"/>
    </location>
</feature>
<reference evidence="5 6" key="1">
    <citation type="submission" date="2018-09" db="EMBL/GenBank/DDBJ databases">
        <authorList>
            <person name="Grouzdev D.S."/>
            <person name="Krutkina M.S."/>
        </authorList>
    </citation>
    <scope>NUCLEOTIDE SEQUENCE [LARGE SCALE GENOMIC DNA]</scope>
    <source>
        <strain evidence="5 6">RmlP001</strain>
    </source>
</reference>
<dbReference type="PANTHER" id="PTHR30386:SF19">
    <property type="entry name" value="MULTIDRUG EXPORT PROTEIN EMRA-RELATED"/>
    <property type="match status" value="1"/>
</dbReference>
<evidence type="ECO:0000256" key="1">
    <source>
        <dbReference type="ARBA" id="ARBA00004196"/>
    </source>
</evidence>
<keyword evidence="6" id="KW-1185">Reference proteome</keyword>
<evidence type="ECO:0000259" key="4">
    <source>
        <dbReference type="Pfam" id="PF25990"/>
    </source>
</evidence>
<comment type="caution">
    <text evidence="5">The sequence shown here is derived from an EMBL/GenBank/DDBJ whole genome shotgun (WGS) entry which is preliminary data.</text>
</comment>
<dbReference type="RefSeq" id="WP_129221302.1">
    <property type="nucleotide sequence ID" value="NZ_QYBC01000021.1"/>
</dbReference>